<proteinExistence type="predicted"/>
<keyword evidence="2" id="KW-1185">Reference proteome</keyword>
<dbReference type="AlphaFoldDB" id="A0A7M5V551"/>
<protein>
    <submittedName>
        <fullName evidence="1">Uncharacterized protein</fullName>
    </submittedName>
</protein>
<dbReference type="Proteomes" id="UP000594262">
    <property type="component" value="Unplaced"/>
</dbReference>
<organism evidence="1 2">
    <name type="scientific">Clytia hemisphaerica</name>
    <dbReference type="NCBI Taxonomy" id="252671"/>
    <lineage>
        <taxon>Eukaryota</taxon>
        <taxon>Metazoa</taxon>
        <taxon>Cnidaria</taxon>
        <taxon>Hydrozoa</taxon>
        <taxon>Hydroidolina</taxon>
        <taxon>Leptothecata</taxon>
        <taxon>Obeliida</taxon>
        <taxon>Clytiidae</taxon>
        <taxon>Clytia</taxon>
    </lineage>
</organism>
<accession>A0A7M5V551</accession>
<dbReference type="RefSeq" id="XP_066929657.1">
    <property type="nucleotide sequence ID" value="XM_067073556.1"/>
</dbReference>
<reference evidence="1" key="1">
    <citation type="submission" date="2021-01" db="UniProtKB">
        <authorList>
            <consortium name="EnsemblMetazoa"/>
        </authorList>
    </citation>
    <scope>IDENTIFICATION</scope>
</reference>
<evidence type="ECO:0000313" key="2">
    <source>
        <dbReference type="Proteomes" id="UP000594262"/>
    </source>
</evidence>
<name>A0A7M5V551_9CNID</name>
<evidence type="ECO:0000313" key="1">
    <source>
        <dbReference type="EnsemblMetazoa" id="CLYHEMP002627.1"/>
    </source>
</evidence>
<dbReference type="GeneID" id="136817217"/>
<sequence>MNPTLAENSIYKKSDYIDQCIQTMKDLSKVQPARRKRKHTAESWTAKYKQLEIFILKDLKKEEIRSSIKKETAITKPSKKRKAATEISLLANAAFPDDLDVSFYHGEMSDVSFSLNTTTNDHVVPDTSSAKLSTFCNDVEDPLISEEQDIKDKCFGKVKTPSNYVSKLPSLKGNQSISFNRQTLHSNILKTPVIQKPHYLTKEQFTSPACVSIPKIQKLVPQTPSIPPRTPYLGSNHRQNSGFSVPETPALLPNNRVTIVKETPMIMQHR</sequence>
<dbReference type="EnsemblMetazoa" id="CLYHEMT002627.1">
    <property type="protein sequence ID" value="CLYHEMP002627.1"/>
    <property type="gene ID" value="CLYHEMG002627"/>
</dbReference>